<feature type="non-terminal residue" evidence="1">
    <location>
        <position position="1"/>
    </location>
</feature>
<evidence type="ECO:0000313" key="2">
    <source>
        <dbReference type="Proteomes" id="UP000235786"/>
    </source>
</evidence>
<dbReference type="AlphaFoldDB" id="A0A2J6RWH7"/>
<accession>A0A2J6RWH7</accession>
<reference evidence="1 2" key="1">
    <citation type="submission" date="2016-04" db="EMBL/GenBank/DDBJ databases">
        <title>A degradative enzymes factory behind the ericoid mycorrhizal symbiosis.</title>
        <authorList>
            <consortium name="DOE Joint Genome Institute"/>
            <person name="Martino E."/>
            <person name="Morin E."/>
            <person name="Grelet G."/>
            <person name="Kuo A."/>
            <person name="Kohler A."/>
            <person name="Daghino S."/>
            <person name="Barry K."/>
            <person name="Choi C."/>
            <person name="Cichocki N."/>
            <person name="Clum A."/>
            <person name="Copeland A."/>
            <person name="Hainaut M."/>
            <person name="Haridas S."/>
            <person name="Labutti K."/>
            <person name="Lindquist E."/>
            <person name="Lipzen A."/>
            <person name="Khouja H.-R."/>
            <person name="Murat C."/>
            <person name="Ohm R."/>
            <person name="Olson A."/>
            <person name="Spatafora J."/>
            <person name="Veneault-Fourrey C."/>
            <person name="Henrissat B."/>
            <person name="Grigoriev I."/>
            <person name="Martin F."/>
            <person name="Perotto S."/>
        </authorList>
    </citation>
    <scope>NUCLEOTIDE SEQUENCE [LARGE SCALE GENOMIC DNA]</scope>
    <source>
        <strain evidence="1 2">F</strain>
    </source>
</reference>
<dbReference type="EMBL" id="KZ613943">
    <property type="protein sequence ID" value="PMD42862.1"/>
    <property type="molecule type" value="Genomic_DNA"/>
</dbReference>
<gene>
    <name evidence="1" type="ORF">L207DRAFT_384583</name>
</gene>
<feature type="non-terminal residue" evidence="1">
    <location>
        <position position="402"/>
    </location>
</feature>
<keyword evidence="2" id="KW-1185">Reference proteome</keyword>
<sequence>VVELLKELNGAGNELSLFLCNDEVSNGPCEADAIQRFCKDVSLDEIEHGIGQAGSRRACWVDERNSADLTGEGNSRSCENMLTVTGLLRRLRQPRYNHEKHPDAERRLIYIADLTPDFILALAVTVPFLEAQALRDALCKHVAFEPSVRVHMPSYGSPTFQMAFHLPFFALRKLLPPTNSGSKIRGKRLRSPKSLSLLNAESRGDNDHEEYLLYPAQTSCALYGFDEWQFTTCSFVDTEHESSSGNELYDWNDDDDAQGLDEDPLISKSSAPMQARSPIWRPRQYYAKALEKRFHPFTCPSASQCPKERGEMMQRGFDWTDQRLDLLNELLHVLSGLVDEWDTFISPNGDIGYFSDLDELPINSHEPRELGCPSSSLRNIKQTFEKLEMHCRRLQSLKESLI</sequence>
<proteinExistence type="predicted"/>
<organism evidence="1 2">
    <name type="scientific">Hyaloscypha variabilis (strain UAMH 11265 / GT02V1 / F)</name>
    <name type="common">Meliniomyces variabilis</name>
    <dbReference type="NCBI Taxonomy" id="1149755"/>
    <lineage>
        <taxon>Eukaryota</taxon>
        <taxon>Fungi</taxon>
        <taxon>Dikarya</taxon>
        <taxon>Ascomycota</taxon>
        <taxon>Pezizomycotina</taxon>
        <taxon>Leotiomycetes</taxon>
        <taxon>Helotiales</taxon>
        <taxon>Hyaloscyphaceae</taxon>
        <taxon>Hyaloscypha</taxon>
        <taxon>Hyaloscypha variabilis</taxon>
    </lineage>
</organism>
<name>A0A2J6RWH7_HYAVF</name>
<dbReference type="OrthoDB" id="5428055at2759"/>
<protein>
    <submittedName>
        <fullName evidence="1">Uncharacterized protein</fullName>
    </submittedName>
</protein>
<evidence type="ECO:0000313" key="1">
    <source>
        <dbReference type="EMBL" id="PMD42862.1"/>
    </source>
</evidence>
<dbReference type="Proteomes" id="UP000235786">
    <property type="component" value="Unassembled WGS sequence"/>
</dbReference>